<dbReference type="InterPro" id="IPR011234">
    <property type="entry name" value="Fumarylacetoacetase-like_C"/>
</dbReference>
<proteinExistence type="inferred from homology"/>
<feature type="region of interest" description="Disordered" evidence="3">
    <location>
        <begin position="1"/>
        <end position="21"/>
    </location>
</feature>
<dbReference type="Pfam" id="PF01557">
    <property type="entry name" value="FAA_hydrolase"/>
    <property type="match status" value="1"/>
</dbReference>
<keyword evidence="2" id="KW-0479">Metal-binding</keyword>
<dbReference type="AlphaFoldDB" id="A0A1U7D2P3"/>
<feature type="domain" description="Fumarylacetoacetase-like C-terminal" evidence="4">
    <location>
        <begin position="72"/>
        <end position="276"/>
    </location>
</feature>
<dbReference type="GO" id="GO:0016853">
    <property type="term" value="F:isomerase activity"/>
    <property type="evidence" value="ECO:0007669"/>
    <property type="project" value="UniProtKB-ARBA"/>
</dbReference>
<evidence type="ECO:0000259" key="4">
    <source>
        <dbReference type="Pfam" id="PF01557"/>
    </source>
</evidence>
<dbReference type="STRING" id="1229727.Ga0080559_TMP1596"/>
<sequence length="283" mass="30038">MKLVRYGQPGQERPGLIDNDGGLRDLSGEIADVTGSTLDPATLARLSALDPASLPVVEGKPRIGPCVGGVGKLIGIGLNYSDHAAESGMEVPGEPIVFMKATSAISGPYDDVELPAGADKVDWEVELAFVIGTRAKNVSKADALSHVAGYLIVNDVSERAWQAERQGQWTKGKSHDTFAPMGPWMVTADEIPDPHDLGMRLDVSGTRRQDGSTRTLIFGIDHLVSYLSTFMTLEPGDVVTTGTPPGVGLGMKPQLYLKEGDVMRLEIDGLGVQQQTCVRGGTS</sequence>
<name>A0A1U7D2P3_9RHOB</name>
<protein>
    <submittedName>
        <fullName evidence="5">2-keto-4-pentenoate hydratase/2-oxohepta-3-ene-1,7-dioic acid hydratase</fullName>
    </submittedName>
</protein>
<dbReference type="GO" id="GO:0046872">
    <property type="term" value="F:metal ion binding"/>
    <property type="evidence" value="ECO:0007669"/>
    <property type="project" value="UniProtKB-KW"/>
</dbReference>
<organism evidence="5 6">
    <name type="scientific">Salipiger profundus</name>
    <dbReference type="NCBI Taxonomy" id="1229727"/>
    <lineage>
        <taxon>Bacteria</taxon>
        <taxon>Pseudomonadati</taxon>
        <taxon>Pseudomonadota</taxon>
        <taxon>Alphaproteobacteria</taxon>
        <taxon>Rhodobacterales</taxon>
        <taxon>Roseobacteraceae</taxon>
        <taxon>Salipiger</taxon>
    </lineage>
</organism>
<dbReference type="SUPFAM" id="SSF56529">
    <property type="entry name" value="FAH"/>
    <property type="match status" value="1"/>
</dbReference>
<reference evidence="5 6" key="1">
    <citation type="submission" date="2016-03" db="EMBL/GenBank/DDBJ databases">
        <title>Deep-sea bacteria in the southern Pacific.</title>
        <authorList>
            <person name="Tang K."/>
        </authorList>
    </citation>
    <scope>NUCLEOTIDE SEQUENCE [LARGE SCALE GENOMIC DNA]</scope>
    <source>
        <strain evidence="5 6">JLT2016</strain>
    </source>
</reference>
<comment type="similarity">
    <text evidence="1">Belongs to the FAH family.</text>
</comment>
<dbReference type="InterPro" id="IPR036663">
    <property type="entry name" value="Fumarylacetoacetase_C_sf"/>
</dbReference>
<dbReference type="KEGG" id="tpro:Ga0080559_TMP1596"/>
<accession>A0A1U7D2P3</accession>
<dbReference type="OrthoDB" id="5197601at2"/>
<evidence type="ECO:0000313" key="6">
    <source>
        <dbReference type="Proteomes" id="UP000186559"/>
    </source>
</evidence>
<dbReference type="PANTHER" id="PTHR42796">
    <property type="entry name" value="FUMARYLACETOACETATE HYDROLASE DOMAIN-CONTAINING PROTEIN 2A-RELATED"/>
    <property type="match status" value="1"/>
</dbReference>
<dbReference type="Gene3D" id="3.90.850.10">
    <property type="entry name" value="Fumarylacetoacetase-like, C-terminal domain"/>
    <property type="match status" value="1"/>
</dbReference>
<dbReference type="RefSeq" id="WP_076622767.1">
    <property type="nucleotide sequence ID" value="NZ_BMEW01000011.1"/>
</dbReference>
<dbReference type="EMBL" id="CP014796">
    <property type="protein sequence ID" value="APX22392.1"/>
    <property type="molecule type" value="Genomic_DNA"/>
</dbReference>
<evidence type="ECO:0000256" key="3">
    <source>
        <dbReference type="SAM" id="MobiDB-lite"/>
    </source>
</evidence>
<evidence type="ECO:0000256" key="2">
    <source>
        <dbReference type="ARBA" id="ARBA00022723"/>
    </source>
</evidence>
<dbReference type="GO" id="GO:0019752">
    <property type="term" value="P:carboxylic acid metabolic process"/>
    <property type="evidence" value="ECO:0007669"/>
    <property type="project" value="UniProtKB-ARBA"/>
</dbReference>
<dbReference type="InterPro" id="IPR051121">
    <property type="entry name" value="FAH"/>
</dbReference>
<dbReference type="PANTHER" id="PTHR42796:SF4">
    <property type="entry name" value="FUMARYLACETOACETATE HYDROLASE DOMAIN-CONTAINING PROTEIN 2A"/>
    <property type="match status" value="1"/>
</dbReference>
<evidence type="ECO:0000256" key="1">
    <source>
        <dbReference type="ARBA" id="ARBA00010211"/>
    </source>
</evidence>
<dbReference type="FunFam" id="3.90.850.10:FF:000002">
    <property type="entry name" value="2-hydroxyhepta-2,4-diene-1,7-dioate isomerase"/>
    <property type="match status" value="1"/>
</dbReference>
<evidence type="ECO:0000313" key="5">
    <source>
        <dbReference type="EMBL" id="APX22392.1"/>
    </source>
</evidence>
<keyword evidence="6" id="KW-1185">Reference proteome</keyword>
<gene>
    <name evidence="5" type="ORF">Ga0080559_TMP1596</name>
</gene>
<dbReference type="Proteomes" id="UP000186559">
    <property type="component" value="Chromosome"/>
</dbReference>